<protein>
    <submittedName>
        <fullName evidence="9">Carbohydrate ABC transporter membrane protein 2, CUT1 family</fullName>
    </submittedName>
</protein>
<dbReference type="OrthoDB" id="9810086at2"/>
<dbReference type="PANTHER" id="PTHR32243">
    <property type="entry name" value="MALTOSE TRANSPORT SYSTEM PERMEASE-RELATED"/>
    <property type="match status" value="1"/>
</dbReference>
<evidence type="ECO:0000256" key="1">
    <source>
        <dbReference type="ARBA" id="ARBA00004651"/>
    </source>
</evidence>
<reference evidence="9" key="1">
    <citation type="submission" date="2012-03" db="EMBL/GenBank/DDBJ databases">
        <title>Complete sequence of Fervidobacterium pennivorans DSM 9078.</title>
        <authorList>
            <consortium name="US DOE Joint Genome Institute"/>
            <person name="Lucas S."/>
            <person name="Han J."/>
            <person name="Lapidus A."/>
            <person name="Cheng J.-F."/>
            <person name="Goodwin L."/>
            <person name="Pitluck S."/>
            <person name="Peters L."/>
            <person name="Ovchinnikova G."/>
            <person name="Lu M."/>
            <person name="Detter J.C."/>
            <person name="Han C."/>
            <person name="Tapia R."/>
            <person name="Land M."/>
            <person name="Hauser L."/>
            <person name="Kyrpides N."/>
            <person name="Ivanova N."/>
            <person name="Pagani I."/>
            <person name="Noll K.M."/>
            <person name="Woyke T."/>
        </authorList>
    </citation>
    <scope>NUCLEOTIDE SEQUENCE</scope>
    <source>
        <strain evidence="9">DSM 9078</strain>
    </source>
</reference>
<name>H9UCT2_FERPD</name>
<keyword evidence="10" id="KW-1185">Reference proteome</keyword>
<feature type="transmembrane region" description="Helical" evidence="7">
    <location>
        <begin position="82"/>
        <end position="101"/>
    </location>
</feature>
<dbReference type="CDD" id="cd06261">
    <property type="entry name" value="TM_PBP2"/>
    <property type="match status" value="1"/>
</dbReference>
<dbReference type="InterPro" id="IPR000515">
    <property type="entry name" value="MetI-like"/>
</dbReference>
<dbReference type="Pfam" id="PF00528">
    <property type="entry name" value="BPD_transp_1"/>
    <property type="match status" value="1"/>
</dbReference>
<dbReference type="InterPro" id="IPR050901">
    <property type="entry name" value="BP-dep_ABC_trans_perm"/>
</dbReference>
<evidence type="ECO:0000256" key="7">
    <source>
        <dbReference type="RuleBase" id="RU363032"/>
    </source>
</evidence>
<feature type="domain" description="ABC transmembrane type-1" evidence="8">
    <location>
        <begin position="78"/>
        <end position="268"/>
    </location>
</feature>
<keyword evidence="2 7" id="KW-0813">Transport</keyword>
<organism evidence="9 10">
    <name type="scientific">Fervidobacterium pennivorans (strain DSM 9078 / Ven5)</name>
    <dbReference type="NCBI Taxonomy" id="771875"/>
    <lineage>
        <taxon>Bacteria</taxon>
        <taxon>Thermotogati</taxon>
        <taxon>Thermotogota</taxon>
        <taxon>Thermotogae</taxon>
        <taxon>Thermotogales</taxon>
        <taxon>Fervidobacteriaceae</taxon>
        <taxon>Fervidobacterium</taxon>
    </lineage>
</organism>
<comment type="similarity">
    <text evidence="7">Belongs to the binding-protein-dependent transport system permease family.</text>
</comment>
<keyword evidence="6 7" id="KW-0472">Membrane</keyword>
<keyword evidence="3" id="KW-1003">Cell membrane</keyword>
<dbReference type="AlphaFoldDB" id="H9UCT2"/>
<dbReference type="Gene3D" id="1.10.3720.10">
    <property type="entry name" value="MetI-like"/>
    <property type="match status" value="1"/>
</dbReference>
<dbReference type="PANTHER" id="PTHR32243:SF18">
    <property type="entry name" value="INNER MEMBRANE ABC TRANSPORTER PERMEASE PROTEIN YCJP"/>
    <property type="match status" value="1"/>
</dbReference>
<dbReference type="Proteomes" id="UP000007384">
    <property type="component" value="Chromosome"/>
</dbReference>
<evidence type="ECO:0000256" key="2">
    <source>
        <dbReference type="ARBA" id="ARBA00022448"/>
    </source>
</evidence>
<dbReference type="InterPro" id="IPR035906">
    <property type="entry name" value="MetI-like_sf"/>
</dbReference>
<gene>
    <name evidence="9" type="ordered locus">Ferpe_1237</name>
</gene>
<dbReference type="KEGG" id="fpe:Ferpe_1237"/>
<evidence type="ECO:0000313" key="9">
    <source>
        <dbReference type="EMBL" id="AFG35325.1"/>
    </source>
</evidence>
<evidence type="ECO:0000256" key="3">
    <source>
        <dbReference type="ARBA" id="ARBA00022475"/>
    </source>
</evidence>
<dbReference type="GO" id="GO:0005886">
    <property type="term" value="C:plasma membrane"/>
    <property type="evidence" value="ECO:0007669"/>
    <property type="project" value="UniProtKB-SubCell"/>
</dbReference>
<accession>H9UCT2</accession>
<dbReference type="PATRIC" id="fig|771875.3.peg.1256"/>
<feature type="transmembrane region" description="Helical" evidence="7">
    <location>
        <begin position="20"/>
        <end position="44"/>
    </location>
</feature>
<feature type="transmembrane region" description="Helical" evidence="7">
    <location>
        <begin position="149"/>
        <end position="169"/>
    </location>
</feature>
<feature type="transmembrane region" description="Helical" evidence="7">
    <location>
        <begin position="252"/>
        <end position="273"/>
    </location>
</feature>
<feature type="transmembrane region" description="Helical" evidence="7">
    <location>
        <begin position="113"/>
        <end position="137"/>
    </location>
</feature>
<comment type="subcellular location">
    <subcellularLocation>
        <location evidence="1 7">Cell membrane</location>
        <topology evidence="1 7">Multi-pass membrane protein</topology>
    </subcellularLocation>
</comment>
<evidence type="ECO:0000256" key="4">
    <source>
        <dbReference type="ARBA" id="ARBA00022692"/>
    </source>
</evidence>
<evidence type="ECO:0000256" key="6">
    <source>
        <dbReference type="ARBA" id="ARBA00023136"/>
    </source>
</evidence>
<dbReference type="STRING" id="771875.Ferpe_1237"/>
<dbReference type="EMBL" id="CP003260">
    <property type="protein sequence ID" value="AFG35325.1"/>
    <property type="molecule type" value="Genomic_DNA"/>
</dbReference>
<dbReference type="SUPFAM" id="SSF161098">
    <property type="entry name" value="MetI-like"/>
    <property type="match status" value="1"/>
</dbReference>
<keyword evidence="4 7" id="KW-0812">Transmembrane</keyword>
<keyword evidence="5 7" id="KW-1133">Transmembrane helix</keyword>
<dbReference type="RefSeq" id="WP_014451765.1">
    <property type="nucleotide sequence ID" value="NC_017095.1"/>
</dbReference>
<evidence type="ECO:0000259" key="8">
    <source>
        <dbReference type="PROSITE" id="PS50928"/>
    </source>
</evidence>
<evidence type="ECO:0000256" key="5">
    <source>
        <dbReference type="ARBA" id="ARBA00022989"/>
    </source>
</evidence>
<sequence length="283" mass="31777">MRTDGRRRARKRTKTVISSLIFIVSLTVLIVELMPIIVVITSGFKRDIDIWARGPFYFKPTLQSYKEVLSNSDFLNSLKNSLVVGASSTMISIIVGAMASYGLTRYVFKFKEAIAYTFLGFRMIPQISLVIPLYVMFNYLRLRDTLTGIILAHVSFNIPYVIWLLLPFFAAVPRDYEEAARVDGATEKQIFWRVFFPLVSPGLVVASVFAFLMSWNEFLYALILTSVNARTAPVAVNGFLGQYAPRWGQLTAAGTIMLIPVFVITLSLQRYIIKGLISGGIKG</sequence>
<proteinExistence type="inferred from homology"/>
<dbReference type="HOGENOM" id="CLU_016047_1_2_0"/>
<evidence type="ECO:0000313" key="10">
    <source>
        <dbReference type="Proteomes" id="UP000007384"/>
    </source>
</evidence>
<dbReference type="eggNOG" id="COG0395">
    <property type="taxonomic scope" value="Bacteria"/>
</dbReference>
<feature type="transmembrane region" description="Helical" evidence="7">
    <location>
        <begin position="190"/>
        <end position="212"/>
    </location>
</feature>
<dbReference type="PROSITE" id="PS50928">
    <property type="entry name" value="ABC_TM1"/>
    <property type="match status" value="1"/>
</dbReference>
<dbReference type="GO" id="GO:0055085">
    <property type="term" value="P:transmembrane transport"/>
    <property type="evidence" value="ECO:0007669"/>
    <property type="project" value="InterPro"/>
</dbReference>